<evidence type="ECO:0000313" key="6">
    <source>
        <dbReference type="Proteomes" id="UP000626092"/>
    </source>
</evidence>
<evidence type="ECO:0000256" key="3">
    <source>
        <dbReference type="SAM" id="MobiDB-lite"/>
    </source>
</evidence>
<evidence type="ECO:0000313" key="5">
    <source>
        <dbReference type="EMBL" id="KAF7120138.1"/>
    </source>
</evidence>
<dbReference type="Gene3D" id="3.30.497.10">
    <property type="entry name" value="Antithrombin, subunit I, domain 2"/>
    <property type="match status" value="1"/>
</dbReference>
<dbReference type="InterPro" id="IPR042178">
    <property type="entry name" value="Serpin_sf_1"/>
</dbReference>
<dbReference type="InterPro" id="IPR000215">
    <property type="entry name" value="Serpin_fam"/>
</dbReference>
<dbReference type="CDD" id="cd02043">
    <property type="entry name" value="serpinP_plants"/>
    <property type="match status" value="1"/>
</dbReference>
<dbReference type="Pfam" id="PF00079">
    <property type="entry name" value="Serpin"/>
    <property type="match status" value="1"/>
</dbReference>
<feature type="compositionally biased region" description="Polar residues" evidence="3">
    <location>
        <begin position="35"/>
        <end position="44"/>
    </location>
</feature>
<accession>A0A834G5L4</accession>
<comment type="caution">
    <text evidence="5">The sequence shown here is derived from an EMBL/GenBank/DDBJ whole genome shotgun (WGS) entry which is preliminary data.</text>
</comment>
<dbReference type="InterPro" id="IPR023795">
    <property type="entry name" value="Serpin_CS"/>
</dbReference>
<comment type="similarity">
    <text evidence="1 2">Belongs to the serpin family.</text>
</comment>
<dbReference type="AlphaFoldDB" id="A0A834G5L4"/>
<dbReference type="SMART" id="SM00093">
    <property type="entry name" value="SERPIN"/>
    <property type="match status" value="1"/>
</dbReference>
<dbReference type="PANTHER" id="PTHR11461:SF315">
    <property type="entry name" value="SERPIN-Z3-LIKE"/>
    <property type="match status" value="1"/>
</dbReference>
<name>A0A834G5L4_RHOSS</name>
<keyword evidence="6" id="KW-1185">Reference proteome</keyword>
<feature type="compositionally biased region" description="Basic residues" evidence="3">
    <location>
        <begin position="1"/>
        <end position="20"/>
    </location>
</feature>
<proteinExistence type="inferred from homology"/>
<evidence type="ECO:0000259" key="4">
    <source>
        <dbReference type="SMART" id="SM00093"/>
    </source>
</evidence>
<reference evidence="5" key="1">
    <citation type="submission" date="2019-11" db="EMBL/GenBank/DDBJ databases">
        <authorList>
            <person name="Liu Y."/>
            <person name="Hou J."/>
            <person name="Li T.-Q."/>
            <person name="Guan C.-H."/>
            <person name="Wu X."/>
            <person name="Wu H.-Z."/>
            <person name="Ling F."/>
            <person name="Zhang R."/>
            <person name="Shi X.-G."/>
            <person name="Ren J.-P."/>
            <person name="Chen E.-F."/>
            <person name="Sun J.-M."/>
        </authorList>
    </citation>
    <scope>NUCLEOTIDE SEQUENCE</scope>
    <source>
        <strain evidence="5">Adult_tree_wgs_1</strain>
        <tissue evidence="5">Leaves</tissue>
    </source>
</reference>
<dbReference type="GO" id="GO:0005615">
    <property type="term" value="C:extracellular space"/>
    <property type="evidence" value="ECO:0007669"/>
    <property type="project" value="InterPro"/>
</dbReference>
<dbReference type="OrthoDB" id="1063785at2759"/>
<dbReference type="InterPro" id="IPR023796">
    <property type="entry name" value="Serpin_dom"/>
</dbReference>
<dbReference type="PANTHER" id="PTHR11461">
    <property type="entry name" value="SERINE PROTEASE INHIBITOR, SERPIN"/>
    <property type="match status" value="1"/>
</dbReference>
<dbReference type="GO" id="GO:0004867">
    <property type="term" value="F:serine-type endopeptidase inhibitor activity"/>
    <property type="evidence" value="ECO:0007669"/>
    <property type="project" value="InterPro"/>
</dbReference>
<dbReference type="Proteomes" id="UP000626092">
    <property type="component" value="Unassembled WGS sequence"/>
</dbReference>
<evidence type="ECO:0000256" key="2">
    <source>
        <dbReference type="RuleBase" id="RU000411"/>
    </source>
</evidence>
<dbReference type="InterPro" id="IPR042185">
    <property type="entry name" value="Serpin_sf_2"/>
</dbReference>
<dbReference type="InterPro" id="IPR036186">
    <property type="entry name" value="Serpin_sf"/>
</dbReference>
<sequence>MAPEKKKKGSAGNTTRRRQKVPSAKKLPLPHPMSATPNPELTNSRTDYSTAIAKQLLLEQVKKGTNENFALSPVSIDVVMTMAAAGSRGPTLERMMAFLGTQDIDGIKSIASAMMAAAVCGGDEVSEGPVLSMVNGVWVDERFTLVDSYKEEILKGIYGCDAESVDFFHQADKVVKKVNSWVEDASKGLITNLLQPGSLSPYTAIILANGIYFKGIWTHERRFDASLTKEGNFYLLTGDTISIPFMTSRRERCHYRSFDGFKVLKIPYQSSKQDRKFSMYFFLPHEKVGLQNLLEELSSDSGSSKQDYYCNLSEESLDQVLIPKFEFSHGFDVSLTMKEMGMMFPCLENPEDLSEMMKIPKGIPFFPSVMIQKVVIKVDEKGTEAAVVSRMQLPTMAARSCPPPKPSFIADHPFMFMIKEEKSGLVFSKGAVLNPRL</sequence>
<dbReference type="EMBL" id="WJXA01000013">
    <property type="protein sequence ID" value="KAF7120138.1"/>
    <property type="molecule type" value="Genomic_DNA"/>
</dbReference>
<dbReference type="PROSITE" id="PS00284">
    <property type="entry name" value="SERPIN"/>
    <property type="match status" value="1"/>
</dbReference>
<feature type="domain" description="Serpin" evidence="4">
    <location>
        <begin position="55"/>
        <end position="435"/>
    </location>
</feature>
<evidence type="ECO:0000256" key="1">
    <source>
        <dbReference type="ARBA" id="ARBA00009500"/>
    </source>
</evidence>
<gene>
    <name evidence="5" type="ORF">RHSIM_Rhsim13G0178900</name>
</gene>
<protein>
    <recommendedName>
        <fullName evidence="4">Serpin domain-containing protein</fullName>
    </recommendedName>
</protein>
<organism evidence="5 6">
    <name type="scientific">Rhododendron simsii</name>
    <name type="common">Sims's rhododendron</name>
    <dbReference type="NCBI Taxonomy" id="118357"/>
    <lineage>
        <taxon>Eukaryota</taxon>
        <taxon>Viridiplantae</taxon>
        <taxon>Streptophyta</taxon>
        <taxon>Embryophyta</taxon>
        <taxon>Tracheophyta</taxon>
        <taxon>Spermatophyta</taxon>
        <taxon>Magnoliopsida</taxon>
        <taxon>eudicotyledons</taxon>
        <taxon>Gunneridae</taxon>
        <taxon>Pentapetalae</taxon>
        <taxon>asterids</taxon>
        <taxon>Ericales</taxon>
        <taxon>Ericaceae</taxon>
        <taxon>Ericoideae</taxon>
        <taxon>Rhodoreae</taxon>
        <taxon>Rhododendron</taxon>
    </lineage>
</organism>
<dbReference type="SUPFAM" id="SSF56574">
    <property type="entry name" value="Serpins"/>
    <property type="match status" value="1"/>
</dbReference>
<feature type="region of interest" description="Disordered" evidence="3">
    <location>
        <begin position="1"/>
        <end position="44"/>
    </location>
</feature>
<dbReference type="Gene3D" id="2.30.39.10">
    <property type="entry name" value="Alpha-1-antitrypsin, domain 1"/>
    <property type="match status" value="1"/>
</dbReference>